<accession>A0ABT9Z3T2</accession>
<dbReference type="Proteomes" id="UP001232245">
    <property type="component" value="Unassembled WGS sequence"/>
</dbReference>
<keyword evidence="2" id="KW-0238">DNA-binding</keyword>
<evidence type="ECO:0000313" key="2">
    <source>
        <dbReference type="EMBL" id="MDQ0226892.1"/>
    </source>
</evidence>
<sequence length="71" mass="8386">MEQCIKYSYIEQKPIEIIYLSRQGQFSQRKILVKSIDNEHLVAYCFSRKQIRVFSLSQILSASRSTNKRVS</sequence>
<keyword evidence="3" id="KW-1185">Reference proteome</keyword>
<evidence type="ECO:0000259" key="1">
    <source>
        <dbReference type="Pfam" id="PF13280"/>
    </source>
</evidence>
<comment type="caution">
    <text evidence="2">The sequence shown here is derived from an EMBL/GenBank/DDBJ whole genome shotgun (WGS) entry which is preliminary data.</text>
</comment>
<dbReference type="EMBL" id="JAUSTZ010000007">
    <property type="protein sequence ID" value="MDQ0226892.1"/>
    <property type="molecule type" value="Genomic_DNA"/>
</dbReference>
<proteinExistence type="predicted"/>
<dbReference type="InterPro" id="IPR026881">
    <property type="entry name" value="WYL_dom"/>
</dbReference>
<gene>
    <name evidence="2" type="ORF">J2S02_003237</name>
</gene>
<dbReference type="GO" id="GO:0003677">
    <property type="term" value="F:DNA binding"/>
    <property type="evidence" value="ECO:0007669"/>
    <property type="project" value="UniProtKB-KW"/>
</dbReference>
<feature type="domain" description="WYL" evidence="1">
    <location>
        <begin position="10"/>
        <end position="62"/>
    </location>
</feature>
<evidence type="ECO:0000313" key="3">
    <source>
        <dbReference type="Proteomes" id="UP001232245"/>
    </source>
</evidence>
<reference evidence="2 3" key="1">
    <citation type="submission" date="2023-07" db="EMBL/GenBank/DDBJ databases">
        <title>Genomic Encyclopedia of Type Strains, Phase IV (KMG-IV): sequencing the most valuable type-strain genomes for metagenomic binning, comparative biology and taxonomic classification.</title>
        <authorList>
            <person name="Goeker M."/>
        </authorList>
    </citation>
    <scope>NUCLEOTIDE SEQUENCE [LARGE SCALE GENOMIC DNA]</scope>
    <source>
        <strain evidence="2 3">DSM 17723</strain>
    </source>
</reference>
<organism evidence="2 3">
    <name type="scientific">Metabacillus niabensis</name>
    <dbReference type="NCBI Taxonomy" id="324854"/>
    <lineage>
        <taxon>Bacteria</taxon>
        <taxon>Bacillati</taxon>
        <taxon>Bacillota</taxon>
        <taxon>Bacilli</taxon>
        <taxon>Bacillales</taxon>
        <taxon>Bacillaceae</taxon>
        <taxon>Metabacillus</taxon>
    </lineage>
</organism>
<dbReference type="Pfam" id="PF13280">
    <property type="entry name" value="WYL"/>
    <property type="match status" value="1"/>
</dbReference>
<protein>
    <submittedName>
        <fullName evidence="2">DNA-binding transcriptional regulator YafY</fullName>
    </submittedName>
</protein>
<name>A0ABT9Z3T2_9BACI</name>